<organism evidence="10 11">
    <name type="scientific">Orbilia oligospora</name>
    <name type="common">Nematode-trapping fungus</name>
    <name type="synonym">Arthrobotrys oligospora</name>
    <dbReference type="NCBI Taxonomy" id="2813651"/>
    <lineage>
        <taxon>Eukaryota</taxon>
        <taxon>Fungi</taxon>
        <taxon>Dikarya</taxon>
        <taxon>Ascomycota</taxon>
        <taxon>Pezizomycotina</taxon>
        <taxon>Orbiliomycetes</taxon>
        <taxon>Orbiliales</taxon>
        <taxon>Orbiliaceae</taxon>
        <taxon>Orbilia</taxon>
    </lineage>
</organism>
<evidence type="ECO:0000256" key="6">
    <source>
        <dbReference type="ARBA" id="ARBA00023242"/>
    </source>
</evidence>
<evidence type="ECO:0000313" key="10">
    <source>
        <dbReference type="EMBL" id="KAF3212427.1"/>
    </source>
</evidence>
<evidence type="ECO:0000313" key="9">
    <source>
        <dbReference type="EMBL" id="KAF3170665.1"/>
    </source>
</evidence>
<name>A0A7C8UIZ5_ORBOL</name>
<evidence type="ECO:0000256" key="3">
    <source>
        <dbReference type="ARBA" id="ARBA00022737"/>
    </source>
</evidence>
<dbReference type="InterPro" id="IPR043359">
    <property type="entry name" value="GLI-like"/>
</dbReference>
<keyword evidence="3" id="KW-0677">Repeat</keyword>
<reference evidence="11 12" key="1">
    <citation type="submission" date="2019-06" db="EMBL/GenBank/DDBJ databases">
        <authorList>
            <person name="Palmer J.M."/>
        </authorList>
    </citation>
    <scope>NUCLEOTIDE SEQUENCE [LARGE SCALE GENOMIC DNA]</scope>
    <source>
        <strain evidence="10 11">TWF106</strain>
        <strain evidence="9 12">TWF788</strain>
    </source>
</reference>
<evidence type="ECO:0000256" key="1">
    <source>
        <dbReference type="ARBA" id="ARBA00004123"/>
    </source>
</evidence>
<dbReference type="GO" id="GO:0008270">
    <property type="term" value="F:zinc ion binding"/>
    <property type="evidence" value="ECO:0007669"/>
    <property type="project" value="UniProtKB-KW"/>
</dbReference>
<evidence type="ECO:0000256" key="5">
    <source>
        <dbReference type="ARBA" id="ARBA00022833"/>
    </source>
</evidence>
<dbReference type="PANTHER" id="PTHR45718:SF7">
    <property type="entry name" value="C2H2-TYPE DOMAIN-CONTAINING PROTEIN"/>
    <property type="match status" value="1"/>
</dbReference>
<evidence type="ECO:0000259" key="8">
    <source>
        <dbReference type="PROSITE" id="PS00028"/>
    </source>
</evidence>
<dbReference type="Gene3D" id="3.30.160.60">
    <property type="entry name" value="Classic Zinc Finger"/>
    <property type="match status" value="1"/>
</dbReference>
<dbReference type="GO" id="GO:0000978">
    <property type="term" value="F:RNA polymerase II cis-regulatory region sequence-specific DNA binding"/>
    <property type="evidence" value="ECO:0007669"/>
    <property type="project" value="TreeGrafter"/>
</dbReference>
<sequence>MYYAFSGTWTRGAPLAPHPELPVAVAPDGFHPLQFCSGYWRDYCPDPYNCPFGAVWIRNDHFDLIHTRGSTCGTILTEGEIQEVAVPFAYLPQEVPKYTCILPQYSRALRDTGPHYPRPYEAHHLAPYRRHLQHRVPTKIIMPASEPSTRAGTPVPSVSPSSPPSPSSSSSSSSSDNDASVPPQQRPVPFRDITASQMNVVTLGSGSGKAEKKRVSLIPGSVLAPKPKSPSPSPPPPPPPNPPQPRKPPVAPGPIVCKWSDCSQVFTDQRVALEHIKADHIKSRKFPDHDFTCRIRSCSCEGKVFEKRDNVVSHVTNVAFDIRYAVCCFQPYGCTIALKREWDLPRHKKICKYRPDGYVTEVEEEEGGERCGRKRKRGKQGVPPKGGKIRKL</sequence>
<keyword evidence="4" id="KW-0863">Zinc-finger</keyword>
<protein>
    <recommendedName>
        <fullName evidence="8">C2H2-type domain-containing protein</fullName>
    </recommendedName>
</protein>
<proteinExistence type="predicted"/>
<feature type="region of interest" description="Disordered" evidence="7">
    <location>
        <begin position="365"/>
        <end position="392"/>
    </location>
</feature>
<feature type="region of interest" description="Disordered" evidence="7">
    <location>
        <begin position="143"/>
        <end position="195"/>
    </location>
</feature>
<dbReference type="GO" id="GO:0000981">
    <property type="term" value="F:DNA-binding transcription factor activity, RNA polymerase II-specific"/>
    <property type="evidence" value="ECO:0007669"/>
    <property type="project" value="TreeGrafter"/>
</dbReference>
<dbReference type="Proteomes" id="UP000472727">
    <property type="component" value="Unassembled WGS sequence"/>
</dbReference>
<evidence type="ECO:0000313" key="12">
    <source>
        <dbReference type="Proteomes" id="UP000479691"/>
    </source>
</evidence>
<feature type="region of interest" description="Disordered" evidence="7">
    <location>
        <begin position="221"/>
        <end position="250"/>
    </location>
</feature>
<comment type="caution">
    <text evidence="10">The sequence shown here is derived from an EMBL/GenBank/DDBJ whole genome shotgun (WGS) entry which is preliminary data.</text>
</comment>
<dbReference type="InterPro" id="IPR036236">
    <property type="entry name" value="Znf_C2H2_sf"/>
</dbReference>
<gene>
    <name evidence="10" type="ORF">TWF106_009797</name>
    <name evidence="9" type="ORF">TWF788_010128</name>
</gene>
<comment type="subcellular location">
    <subcellularLocation>
        <location evidence="1">Nucleus</location>
    </subcellularLocation>
</comment>
<evidence type="ECO:0000313" key="11">
    <source>
        <dbReference type="Proteomes" id="UP000472727"/>
    </source>
</evidence>
<evidence type="ECO:0000256" key="7">
    <source>
        <dbReference type="SAM" id="MobiDB-lite"/>
    </source>
</evidence>
<keyword evidence="2" id="KW-0479">Metal-binding</keyword>
<dbReference type="InterPro" id="IPR013087">
    <property type="entry name" value="Znf_C2H2_type"/>
</dbReference>
<dbReference type="AlphaFoldDB" id="A0A7C8UIZ5"/>
<accession>A0A7C8UIZ5</accession>
<dbReference type="PANTHER" id="PTHR45718">
    <property type="entry name" value="TRANSCRIPTIONAL ACTIVATOR CUBITUS INTERRUPTUS"/>
    <property type="match status" value="1"/>
</dbReference>
<keyword evidence="5" id="KW-0862">Zinc</keyword>
<dbReference type="GO" id="GO:0005634">
    <property type="term" value="C:nucleus"/>
    <property type="evidence" value="ECO:0007669"/>
    <property type="project" value="UniProtKB-SubCell"/>
</dbReference>
<dbReference type="SUPFAM" id="SSF57667">
    <property type="entry name" value="beta-beta-alpha zinc fingers"/>
    <property type="match status" value="1"/>
</dbReference>
<dbReference type="EMBL" id="JAABOE010000073">
    <property type="protein sequence ID" value="KAF3170665.1"/>
    <property type="molecule type" value="Genomic_DNA"/>
</dbReference>
<dbReference type="EMBL" id="WIWS01000069">
    <property type="protein sequence ID" value="KAF3212427.1"/>
    <property type="molecule type" value="Genomic_DNA"/>
</dbReference>
<feature type="compositionally biased region" description="Pro residues" evidence="7">
    <location>
        <begin position="227"/>
        <end position="250"/>
    </location>
</feature>
<feature type="domain" description="C2H2-type" evidence="8">
    <location>
        <begin position="257"/>
        <end position="280"/>
    </location>
</feature>
<dbReference type="PROSITE" id="PS00028">
    <property type="entry name" value="ZINC_FINGER_C2H2_1"/>
    <property type="match status" value="1"/>
</dbReference>
<evidence type="ECO:0000256" key="2">
    <source>
        <dbReference type="ARBA" id="ARBA00022723"/>
    </source>
</evidence>
<evidence type="ECO:0000256" key="4">
    <source>
        <dbReference type="ARBA" id="ARBA00022771"/>
    </source>
</evidence>
<dbReference type="Proteomes" id="UP000479691">
    <property type="component" value="Unassembled WGS sequence"/>
</dbReference>
<keyword evidence="6" id="KW-0539">Nucleus</keyword>